<dbReference type="RefSeq" id="WP_275452090.1">
    <property type="nucleotide sequence ID" value="NZ_HG938355.1"/>
</dbReference>
<gene>
    <name evidence="2" type="ORF">RG1141_CH23860</name>
</gene>
<dbReference type="AlphaFoldDB" id="A0A068T9B0"/>
<keyword evidence="1" id="KW-0812">Transmembrane</keyword>
<keyword evidence="1" id="KW-0472">Membrane</keyword>
<organism evidence="2 3">
    <name type="scientific">Neorhizobium galegae bv. officinalis bv. officinalis str. HAMBI 1141</name>
    <dbReference type="NCBI Taxonomy" id="1028801"/>
    <lineage>
        <taxon>Bacteria</taxon>
        <taxon>Pseudomonadati</taxon>
        <taxon>Pseudomonadota</taxon>
        <taxon>Alphaproteobacteria</taxon>
        <taxon>Hyphomicrobiales</taxon>
        <taxon>Rhizobiaceae</taxon>
        <taxon>Rhizobium/Agrobacterium group</taxon>
        <taxon>Neorhizobium</taxon>
    </lineage>
</organism>
<keyword evidence="1" id="KW-1133">Transmembrane helix</keyword>
<name>A0A068T9B0_NEOGA</name>
<dbReference type="HOGENOM" id="CLU_3254660_0_0_5"/>
<dbReference type="EMBL" id="HG938355">
    <property type="protein sequence ID" value="CDN54724.1"/>
    <property type="molecule type" value="Genomic_DNA"/>
</dbReference>
<evidence type="ECO:0000313" key="2">
    <source>
        <dbReference type="EMBL" id="CDN54724.1"/>
    </source>
</evidence>
<proteinExistence type="predicted"/>
<sequence length="42" mass="4514">MRNPFIPSRSRICRLADTVLIFAVSAAGLSAAVVSLLLQVTR</sequence>
<dbReference type="Proteomes" id="UP000028186">
    <property type="component" value="Chromosome I"/>
</dbReference>
<feature type="transmembrane region" description="Helical" evidence="1">
    <location>
        <begin position="12"/>
        <end position="38"/>
    </location>
</feature>
<dbReference type="PATRIC" id="fig|1028801.3.peg.2424"/>
<evidence type="ECO:0000313" key="3">
    <source>
        <dbReference type="Proteomes" id="UP000028186"/>
    </source>
</evidence>
<reference evidence="3" key="1">
    <citation type="journal article" date="2014" name="BMC Genomics">
        <title>Genome sequencing of two Neorhizobium galegae strains reveals a noeT gene responsible for the unusual acetylation of the nodulation factors.</title>
        <authorList>
            <person name="Osterman J."/>
            <person name="Marsh J."/>
            <person name="Laine P.K."/>
            <person name="Zeng Z."/>
            <person name="Alatalo E."/>
            <person name="Sullivan J.T."/>
            <person name="Young J.P."/>
            <person name="Thomas-Oates J."/>
            <person name="Paulin L."/>
            <person name="Lindstrom K."/>
        </authorList>
    </citation>
    <scope>NUCLEOTIDE SEQUENCE [LARGE SCALE GENOMIC DNA]</scope>
    <source>
        <strain evidence="3">HAMBI 1141</strain>
    </source>
</reference>
<protein>
    <submittedName>
        <fullName evidence="2">Uncharacterized protein</fullName>
    </submittedName>
</protein>
<dbReference type="KEGG" id="ngl:RG1141_CH23860"/>
<evidence type="ECO:0000256" key="1">
    <source>
        <dbReference type="SAM" id="Phobius"/>
    </source>
</evidence>
<accession>A0A068T9B0</accession>